<proteinExistence type="predicted"/>
<dbReference type="EMBL" id="JAVMIP010000019">
    <property type="protein sequence ID" value="MDS3861982.1"/>
    <property type="molecule type" value="Genomic_DNA"/>
</dbReference>
<evidence type="ECO:0000256" key="9">
    <source>
        <dbReference type="SAM" id="Coils"/>
    </source>
</evidence>
<dbReference type="InterPro" id="IPR002545">
    <property type="entry name" value="CheW-lke_dom"/>
</dbReference>
<dbReference type="SMART" id="SM00073">
    <property type="entry name" value="HPT"/>
    <property type="match status" value="1"/>
</dbReference>
<dbReference type="Pfam" id="PF02518">
    <property type="entry name" value="HATPase_c"/>
    <property type="match status" value="1"/>
</dbReference>
<keyword evidence="5" id="KW-0418">Kinase</keyword>
<evidence type="ECO:0000313" key="15">
    <source>
        <dbReference type="EMBL" id="MDS3861982.1"/>
    </source>
</evidence>
<dbReference type="InterPro" id="IPR004105">
    <property type="entry name" value="CheA-like_dim"/>
</dbReference>
<dbReference type="Gene3D" id="3.30.565.10">
    <property type="entry name" value="Histidine kinase-like ATPase, C-terminal domain"/>
    <property type="match status" value="1"/>
</dbReference>
<name>A0AAE4FUV3_9CYAN</name>
<dbReference type="SUPFAM" id="SSF50341">
    <property type="entry name" value="CheW-like"/>
    <property type="match status" value="1"/>
</dbReference>
<dbReference type="GO" id="GO:0006935">
    <property type="term" value="P:chemotaxis"/>
    <property type="evidence" value="ECO:0007669"/>
    <property type="project" value="InterPro"/>
</dbReference>
<keyword evidence="3 8" id="KW-0597">Phosphoprotein</keyword>
<gene>
    <name evidence="15" type="ORF">RIF25_14355</name>
</gene>
<dbReference type="PROSITE" id="PS50894">
    <property type="entry name" value="HPT"/>
    <property type="match status" value="1"/>
</dbReference>
<evidence type="ECO:0000259" key="13">
    <source>
        <dbReference type="PROSITE" id="PS50851"/>
    </source>
</evidence>
<dbReference type="SMART" id="SM00260">
    <property type="entry name" value="CheW"/>
    <property type="match status" value="1"/>
</dbReference>
<dbReference type="FunFam" id="3.30.565.10:FF:000016">
    <property type="entry name" value="Chemotaxis protein CheA, putative"/>
    <property type="match status" value="1"/>
</dbReference>
<keyword evidence="4" id="KW-0808">Transferase</keyword>
<keyword evidence="16" id="KW-1185">Reference proteome</keyword>
<dbReference type="EC" id="2.7.13.3" evidence="2"/>
<evidence type="ECO:0000256" key="1">
    <source>
        <dbReference type="ARBA" id="ARBA00000085"/>
    </source>
</evidence>
<sequence>MVPPKSQLIPANDGQEVVRQQFLEEAQDYLEAMETGLLGLSQDGQNRGRVDGVLRAAHSIKGGAAMMGFTQLSDLAHRLEDFLKVIRAGTPVEIDLEQQLLRGVDCLQHLISLNRQGMIAPQSWLNTQVDPVIEQLQARLGDLQPESEIALLSEDAGGDMRALLFESEVEGCLQRLEAVLASPEQLCLLEELKIVAQELEGLGQMLELPAFISYCASVSNLLEHQPYPLAAIATEIVQGWRRCQAMVLVGQFQALPERFISQPKATDFMALEELPELSDLGLDAEALFAPDAVPDYPGLEPLDISHDQSEATLPFLEVGPKPALAGLENLLADVEAALDGQEFDPVLEFSPSLLPDHAHPTIPSRELAPPAPGASESAGNAAAYKTVRVAVKQLDELADLFGELTIERNGLGLHVQRLQQQMQALKDKVRRLEQSNFQLRQGYDRVTTQTFGIPTVNLQQKLAKSEIAPHWQDQFDALEFDRYNPLHQLSQDVIETIVQIQEITSDLEIGLEDTERTQRDLHRTAKQMQNRLTQVRMRPFADLANRYPRMVRDLCHEYGKEVQLEINGGNTLVDRTILEALADPLLHLVRNAFDHGIESPAERTAQGKPNPAKIAISAAYRGSQTIIQIADDGQGINLEKIKQRGLEMGLDAMMLNQASERELVDLIFEPGFTTATQVTELSGRGVGMDVVRTNLQKLRGEIQVETKPGLGTTFTITVPFTLSVVRVLLVEIAGMLVAVPTDAVEEMTLFEAENLLHSAGQTLLDWDGLLMPLIQLEQWFNFPRPRPRITMEAAPIIDQPTLLVIAQGDHLLGIPTERYWGEQEVTIRQVDSALPLPPGFSGCTILGDGRIVPLVDTYGLWRWLETQQSQAPNLKPKSPGLVSSQSRQSRQTTVLIVDDSINVRRFLANTLEKAGYRVEQAKDGQEALDLLSNGLSAQAVICDIEMPRLDGYGFLSHAKNLKIPKNLPVVMLTSRSSEKHRQIAINLGATAYFTKPFREADLLATLKTLVTSPQPQPV</sequence>
<organism evidence="15 16">
    <name type="scientific">Pseudocalidococcus azoricus BACA0444</name>
    <dbReference type="NCBI Taxonomy" id="2918990"/>
    <lineage>
        <taxon>Bacteria</taxon>
        <taxon>Bacillati</taxon>
        <taxon>Cyanobacteriota</taxon>
        <taxon>Cyanophyceae</taxon>
        <taxon>Acaryochloridales</taxon>
        <taxon>Thermosynechococcaceae</taxon>
        <taxon>Pseudocalidococcus</taxon>
        <taxon>Pseudocalidococcus azoricus</taxon>
    </lineage>
</organism>
<dbReference type="SMART" id="SM00448">
    <property type="entry name" value="REC"/>
    <property type="match status" value="1"/>
</dbReference>
<dbReference type="InterPro" id="IPR003594">
    <property type="entry name" value="HATPase_dom"/>
</dbReference>
<evidence type="ECO:0000313" key="16">
    <source>
        <dbReference type="Proteomes" id="UP001268256"/>
    </source>
</evidence>
<dbReference type="InterPro" id="IPR036097">
    <property type="entry name" value="HisK_dim/P_sf"/>
</dbReference>
<feature type="domain" description="HPt" evidence="14">
    <location>
        <begin position="11"/>
        <end position="114"/>
    </location>
</feature>
<dbReference type="InterPro" id="IPR001789">
    <property type="entry name" value="Sig_transdc_resp-reg_receiver"/>
</dbReference>
<dbReference type="InterPro" id="IPR005467">
    <property type="entry name" value="His_kinase_dom"/>
</dbReference>
<evidence type="ECO:0000256" key="4">
    <source>
        <dbReference type="ARBA" id="ARBA00022679"/>
    </source>
</evidence>
<evidence type="ECO:0000259" key="12">
    <source>
        <dbReference type="PROSITE" id="PS50110"/>
    </source>
</evidence>
<feature type="domain" description="CheW-like" evidence="13">
    <location>
        <begin position="724"/>
        <end position="866"/>
    </location>
</feature>
<comment type="catalytic activity">
    <reaction evidence="1">
        <text>ATP + protein L-histidine = ADP + protein N-phospho-L-histidine.</text>
        <dbReference type="EC" id="2.7.13.3"/>
    </reaction>
</comment>
<evidence type="ECO:0000256" key="7">
    <source>
        <dbReference type="PROSITE-ProRule" id="PRU00110"/>
    </source>
</evidence>
<evidence type="ECO:0000256" key="6">
    <source>
        <dbReference type="ARBA" id="ARBA00023012"/>
    </source>
</evidence>
<dbReference type="PROSITE" id="PS50851">
    <property type="entry name" value="CHEW"/>
    <property type="match status" value="1"/>
</dbReference>
<evidence type="ECO:0000256" key="3">
    <source>
        <dbReference type="ARBA" id="ARBA00022553"/>
    </source>
</evidence>
<evidence type="ECO:0000256" key="8">
    <source>
        <dbReference type="PROSITE-ProRule" id="PRU00169"/>
    </source>
</evidence>
<dbReference type="Gene3D" id="2.30.30.40">
    <property type="entry name" value="SH3 Domains"/>
    <property type="match status" value="1"/>
</dbReference>
<dbReference type="SMART" id="SM01231">
    <property type="entry name" value="H-kinase_dim"/>
    <property type="match status" value="1"/>
</dbReference>
<dbReference type="Gene3D" id="3.40.50.2300">
    <property type="match status" value="1"/>
</dbReference>
<dbReference type="RefSeq" id="WP_322879201.1">
    <property type="nucleotide sequence ID" value="NZ_JAVMIP010000019.1"/>
</dbReference>
<accession>A0AAE4FUV3</accession>
<dbReference type="SUPFAM" id="SSF47384">
    <property type="entry name" value="Homodimeric domain of signal transducing histidine kinase"/>
    <property type="match status" value="1"/>
</dbReference>
<dbReference type="InterPro" id="IPR004358">
    <property type="entry name" value="Sig_transdc_His_kin-like_C"/>
</dbReference>
<dbReference type="AlphaFoldDB" id="A0AAE4FUV3"/>
<feature type="modified residue" description="4-aspartylphosphate" evidence="8">
    <location>
        <position position="943"/>
    </location>
</feature>
<feature type="coiled-coil region" evidence="9">
    <location>
        <begin position="408"/>
        <end position="442"/>
    </location>
</feature>
<keyword evidence="6" id="KW-0902">Two-component regulatory system</keyword>
<feature type="region of interest" description="Disordered" evidence="10">
    <location>
        <begin position="358"/>
        <end position="379"/>
    </location>
</feature>
<dbReference type="Pfam" id="PF01584">
    <property type="entry name" value="CheW"/>
    <property type="match status" value="1"/>
</dbReference>
<dbReference type="SMART" id="SM00387">
    <property type="entry name" value="HATPase_c"/>
    <property type="match status" value="1"/>
</dbReference>
<dbReference type="PROSITE" id="PS50110">
    <property type="entry name" value="RESPONSE_REGULATORY"/>
    <property type="match status" value="1"/>
</dbReference>
<evidence type="ECO:0000256" key="2">
    <source>
        <dbReference type="ARBA" id="ARBA00012438"/>
    </source>
</evidence>
<dbReference type="Pfam" id="PF00072">
    <property type="entry name" value="Response_reg"/>
    <property type="match status" value="1"/>
</dbReference>
<dbReference type="CDD" id="cd16916">
    <property type="entry name" value="HATPase_CheA-like"/>
    <property type="match status" value="1"/>
</dbReference>
<evidence type="ECO:0000259" key="11">
    <source>
        <dbReference type="PROSITE" id="PS50109"/>
    </source>
</evidence>
<evidence type="ECO:0000259" key="14">
    <source>
        <dbReference type="PROSITE" id="PS50894"/>
    </source>
</evidence>
<dbReference type="Proteomes" id="UP001268256">
    <property type="component" value="Unassembled WGS sequence"/>
</dbReference>
<keyword evidence="9" id="KW-0175">Coiled coil</keyword>
<dbReference type="InterPro" id="IPR051315">
    <property type="entry name" value="Bact_Chemotaxis_CheA"/>
</dbReference>
<dbReference type="PANTHER" id="PTHR43395">
    <property type="entry name" value="SENSOR HISTIDINE KINASE CHEA"/>
    <property type="match status" value="1"/>
</dbReference>
<dbReference type="InterPro" id="IPR008207">
    <property type="entry name" value="Sig_transdc_His_kin_Hpt_dom"/>
</dbReference>
<dbReference type="InterPro" id="IPR036061">
    <property type="entry name" value="CheW-like_dom_sf"/>
</dbReference>
<dbReference type="PANTHER" id="PTHR43395:SF1">
    <property type="entry name" value="CHEMOTAXIS PROTEIN CHEA"/>
    <property type="match status" value="1"/>
</dbReference>
<feature type="modified residue" description="Phosphohistidine" evidence="7">
    <location>
        <position position="58"/>
    </location>
</feature>
<dbReference type="InterPro" id="IPR011006">
    <property type="entry name" value="CheY-like_superfamily"/>
</dbReference>
<dbReference type="PROSITE" id="PS50109">
    <property type="entry name" value="HIS_KIN"/>
    <property type="match status" value="1"/>
</dbReference>
<reference evidence="16" key="1">
    <citation type="submission" date="2023-07" db="EMBL/GenBank/DDBJ databases">
        <authorList>
            <person name="Luz R."/>
            <person name="Cordeiro R."/>
            <person name="Fonseca A."/>
            <person name="Goncalves V."/>
        </authorList>
    </citation>
    <scope>NUCLEOTIDE SEQUENCE [LARGE SCALE GENOMIC DNA]</scope>
    <source>
        <strain evidence="16">BACA0444</strain>
    </source>
</reference>
<dbReference type="SUPFAM" id="SSF55874">
    <property type="entry name" value="ATPase domain of HSP90 chaperone/DNA topoisomerase II/histidine kinase"/>
    <property type="match status" value="1"/>
</dbReference>
<dbReference type="SUPFAM" id="SSF52172">
    <property type="entry name" value="CheY-like"/>
    <property type="match status" value="1"/>
</dbReference>
<protein>
    <recommendedName>
        <fullName evidence="2">histidine kinase</fullName>
        <ecNumber evidence="2">2.7.13.3</ecNumber>
    </recommendedName>
</protein>
<feature type="domain" description="Histidine kinase" evidence="11">
    <location>
        <begin position="488"/>
        <end position="722"/>
    </location>
</feature>
<dbReference type="GO" id="GO:0000155">
    <property type="term" value="F:phosphorelay sensor kinase activity"/>
    <property type="evidence" value="ECO:0007669"/>
    <property type="project" value="InterPro"/>
</dbReference>
<dbReference type="GO" id="GO:0005737">
    <property type="term" value="C:cytoplasm"/>
    <property type="evidence" value="ECO:0007669"/>
    <property type="project" value="InterPro"/>
</dbReference>
<dbReference type="SUPFAM" id="SSF47226">
    <property type="entry name" value="Histidine-containing phosphotransfer domain, HPT domain"/>
    <property type="match status" value="1"/>
</dbReference>
<comment type="caution">
    <text evidence="15">The sequence shown here is derived from an EMBL/GenBank/DDBJ whole genome shotgun (WGS) entry which is preliminary data.</text>
</comment>
<dbReference type="Pfam" id="PF02895">
    <property type="entry name" value="H-kinase_dim"/>
    <property type="match status" value="1"/>
</dbReference>
<dbReference type="PRINTS" id="PR00344">
    <property type="entry name" value="BCTRLSENSOR"/>
</dbReference>
<dbReference type="CDD" id="cd00088">
    <property type="entry name" value="HPT"/>
    <property type="match status" value="1"/>
</dbReference>
<feature type="domain" description="Response regulatory" evidence="12">
    <location>
        <begin position="893"/>
        <end position="1010"/>
    </location>
</feature>
<dbReference type="InterPro" id="IPR036890">
    <property type="entry name" value="HATPase_C_sf"/>
</dbReference>
<evidence type="ECO:0000256" key="10">
    <source>
        <dbReference type="SAM" id="MobiDB-lite"/>
    </source>
</evidence>
<dbReference type="Gene3D" id="1.20.120.160">
    <property type="entry name" value="HPT domain"/>
    <property type="match status" value="1"/>
</dbReference>
<dbReference type="Pfam" id="PF01627">
    <property type="entry name" value="Hpt"/>
    <property type="match status" value="1"/>
</dbReference>
<dbReference type="InterPro" id="IPR036641">
    <property type="entry name" value="HPT_dom_sf"/>
</dbReference>
<evidence type="ECO:0000256" key="5">
    <source>
        <dbReference type="ARBA" id="ARBA00022777"/>
    </source>
</evidence>